<evidence type="ECO:0008006" key="3">
    <source>
        <dbReference type="Google" id="ProtNLM"/>
    </source>
</evidence>
<protein>
    <recommendedName>
        <fullName evidence="3">DGQHR domain-containing protein</fullName>
    </recommendedName>
</protein>
<dbReference type="Proteomes" id="UP000267017">
    <property type="component" value="Unassembled WGS sequence"/>
</dbReference>
<accession>A0A3P3UD66</accession>
<dbReference type="AlphaFoldDB" id="A0A3P3UD66"/>
<evidence type="ECO:0000313" key="2">
    <source>
        <dbReference type="Proteomes" id="UP000267017"/>
    </source>
</evidence>
<dbReference type="Pfam" id="PF14072">
    <property type="entry name" value="DndB"/>
    <property type="match status" value="1"/>
</dbReference>
<reference evidence="1 2" key="1">
    <citation type="submission" date="2018-11" db="EMBL/GenBank/DDBJ databases">
        <title>Genome sequencing of Paenibacillus sp. KCOM 3021 (= ChDC PVNT-B20).</title>
        <authorList>
            <person name="Kook J.-K."/>
            <person name="Park S.-N."/>
            <person name="Lim Y.K."/>
        </authorList>
    </citation>
    <scope>NUCLEOTIDE SEQUENCE [LARGE SCALE GENOMIC DNA]</scope>
    <source>
        <strain evidence="1 2">KCOM 3021</strain>
    </source>
</reference>
<organism evidence="1 2">
    <name type="scientific">Paenibacillus oralis</name>
    <dbReference type="NCBI Taxonomy" id="2490856"/>
    <lineage>
        <taxon>Bacteria</taxon>
        <taxon>Bacillati</taxon>
        <taxon>Bacillota</taxon>
        <taxon>Bacilli</taxon>
        <taxon>Bacillales</taxon>
        <taxon>Paenibacillaceae</taxon>
        <taxon>Paenibacillus</taxon>
    </lineage>
</organism>
<sequence length="441" mass="51062">MVEFNSHVYEILSDVLADVSKHRDQQRDIEDYLVEHHKMIRGTFIELVTQPEKLEQIHEDVIPVFVNAIYEITKDERLFLPNLFSQKSIKNLKLFKFEEPEQIKLPYVISSVIRVTSEDFLTAMSYKDLANLWNHKILTYNFQTQRLSKKKINSKGAIVEKADIKTKSVKSIKKLMLEGKYNPSTLLLNVLVDGKSGVSFEDGELTIQEGSTVNIIDGMHRLMAIVEIIEENPDFEGYMNIDIKHYPIEKAQKLLAITNTVNRFDKTLVKYYGSEEYGQEIAKYLMTLPVLKNRIEIKTALSKGITITNFAILSEGIQSIFNPETTKDKYDIQDVLKRFYEYLIPSYEEVLVKERTRNLEVSWLSHHNMHVGFIVIAKKLYDKYGKEFPVDKIVEVIDGIDFDKQTSALTEIMGGQGKTNSNKVKQQIKDYINDEVDRILK</sequence>
<comment type="caution">
    <text evidence="1">The sequence shown here is derived from an EMBL/GenBank/DDBJ whole genome shotgun (WGS) entry which is preliminary data.</text>
</comment>
<keyword evidence="2" id="KW-1185">Reference proteome</keyword>
<dbReference type="OrthoDB" id="2399905at2"/>
<evidence type="ECO:0000313" key="1">
    <source>
        <dbReference type="EMBL" id="RRJ66393.1"/>
    </source>
</evidence>
<gene>
    <name evidence="1" type="ORF">EHV15_28335</name>
</gene>
<dbReference type="RefSeq" id="WP_128634179.1">
    <property type="nucleotide sequence ID" value="NZ_RRCN01000001.1"/>
</dbReference>
<name>A0A3P3UD66_9BACL</name>
<proteinExistence type="predicted"/>
<dbReference type="EMBL" id="RRCN01000001">
    <property type="protein sequence ID" value="RRJ66393.1"/>
    <property type="molecule type" value="Genomic_DNA"/>
</dbReference>
<dbReference type="InterPro" id="IPR017642">
    <property type="entry name" value="DNA_S_mod_DndB"/>
</dbReference>